<reference evidence="3" key="1">
    <citation type="journal article" date="2019" name="Int. J. Syst. Evol. Microbiol.">
        <title>The Global Catalogue of Microorganisms (GCM) 10K type strain sequencing project: providing services to taxonomists for standard genome sequencing and annotation.</title>
        <authorList>
            <consortium name="The Broad Institute Genomics Platform"/>
            <consortium name="The Broad Institute Genome Sequencing Center for Infectious Disease"/>
            <person name="Wu L."/>
            <person name="Ma J."/>
        </authorList>
    </citation>
    <scope>NUCLEOTIDE SEQUENCE [LARGE SCALE GENOMIC DNA]</scope>
    <source>
        <strain evidence="3">JCM 17986</strain>
    </source>
</reference>
<protein>
    <recommendedName>
        <fullName evidence="1">DUF6879 domain-containing protein</fullName>
    </recommendedName>
</protein>
<sequence length="170" mass="19519">MPTVRTWDELFEGCEFEAVHLELRDRYDVDDEYFADWLAGRLTAATHAGRWSSFCSTVAAATARGVQVRRLRVVSMPASEYIRYEHAGTPATVRSGEEVRWLDRAAAPDVHLPITDLWVFDRSLVRWNIFNGDDRFLRFDDVEDPGLAARLVDSFDSAWKRGVPHQDFVI</sequence>
<dbReference type="Proteomes" id="UP001500466">
    <property type="component" value="Unassembled WGS sequence"/>
</dbReference>
<evidence type="ECO:0000259" key="1">
    <source>
        <dbReference type="Pfam" id="PF21806"/>
    </source>
</evidence>
<proteinExistence type="predicted"/>
<name>A0ABP9GM92_9ACTN</name>
<comment type="caution">
    <text evidence="2">The sequence shown here is derived from an EMBL/GenBank/DDBJ whole genome shotgun (WGS) entry which is preliminary data.</text>
</comment>
<accession>A0ABP9GM92</accession>
<evidence type="ECO:0000313" key="2">
    <source>
        <dbReference type="EMBL" id="GAA4947979.1"/>
    </source>
</evidence>
<gene>
    <name evidence="2" type="ORF">GCM10023205_04990</name>
</gene>
<dbReference type="Pfam" id="PF21806">
    <property type="entry name" value="DUF6879"/>
    <property type="match status" value="1"/>
</dbReference>
<keyword evidence="3" id="KW-1185">Reference proteome</keyword>
<organism evidence="2 3">
    <name type="scientific">Yinghuangia aomiensis</name>
    <dbReference type="NCBI Taxonomy" id="676205"/>
    <lineage>
        <taxon>Bacteria</taxon>
        <taxon>Bacillati</taxon>
        <taxon>Actinomycetota</taxon>
        <taxon>Actinomycetes</taxon>
        <taxon>Kitasatosporales</taxon>
        <taxon>Streptomycetaceae</taxon>
        <taxon>Yinghuangia</taxon>
    </lineage>
</organism>
<feature type="domain" description="DUF6879" evidence="1">
    <location>
        <begin position="6"/>
        <end position="169"/>
    </location>
</feature>
<evidence type="ECO:0000313" key="3">
    <source>
        <dbReference type="Proteomes" id="UP001500466"/>
    </source>
</evidence>
<dbReference type="EMBL" id="BAABHS010000001">
    <property type="protein sequence ID" value="GAA4947979.1"/>
    <property type="molecule type" value="Genomic_DNA"/>
</dbReference>
<dbReference type="InterPro" id="IPR049244">
    <property type="entry name" value="DUF6879"/>
</dbReference>